<dbReference type="Pfam" id="PF12697">
    <property type="entry name" value="Abhydrolase_6"/>
    <property type="match status" value="1"/>
</dbReference>
<dbReference type="Gene3D" id="3.40.50.1820">
    <property type="entry name" value="alpha/beta hydrolase"/>
    <property type="match status" value="1"/>
</dbReference>
<dbReference type="PRINTS" id="PR00412">
    <property type="entry name" value="EPOXHYDRLASE"/>
</dbReference>
<keyword evidence="3" id="KW-1185">Reference proteome</keyword>
<dbReference type="STRING" id="1081102.A0A168AD21"/>
<gene>
    <name evidence="2" type="ORF">SPI_00780</name>
</gene>
<protein>
    <submittedName>
        <fullName evidence="2">Epoxide hydrolase</fullName>
    </submittedName>
</protein>
<dbReference type="PANTHER" id="PTHR43798">
    <property type="entry name" value="MONOACYLGLYCEROL LIPASE"/>
    <property type="match status" value="1"/>
</dbReference>
<dbReference type="AlphaFoldDB" id="A0A168AD21"/>
<evidence type="ECO:0000313" key="2">
    <source>
        <dbReference type="EMBL" id="OAA68585.1"/>
    </source>
</evidence>
<dbReference type="GO" id="GO:0016020">
    <property type="term" value="C:membrane"/>
    <property type="evidence" value="ECO:0007669"/>
    <property type="project" value="TreeGrafter"/>
</dbReference>
<name>A0A168AD21_9HYPO</name>
<evidence type="ECO:0000259" key="1">
    <source>
        <dbReference type="Pfam" id="PF12697"/>
    </source>
</evidence>
<comment type="caution">
    <text evidence="2">The sequence shown here is derived from an EMBL/GenBank/DDBJ whole genome shotgun (WGS) entry which is preliminary data.</text>
</comment>
<feature type="domain" description="AB hydrolase-1" evidence="1">
    <location>
        <begin position="34"/>
        <end position="327"/>
    </location>
</feature>
<dbReference type="EMBL" id="AZHD01000001">
    <property type="protein sequence ID" value="OAA68585.1"/>
    <property type="molecule type" value="Genomic_DNA"/>
</dbReference>
<proteinExistence type="predicted"/>
<sequence>MDTLVRKTVVTQRKLKYTYYVSPTGQATKDCPALFFVHGFPDSAQLWSDVIDDLRGLPNKIIVPDCLGYGGTDKPDDINLYAYQDQANDLIDILRNEQAADGGAVVGIGHDWGSMLVPRTYLHHRGIFCGMALFTGGYLVPTAEPFDLDGANTFTEKILGYPQLAYWEFFTAPDAGDVIDRHLDRMWMVLHGAPDGWMKAMFCEKGAIRRFLLGDQQVPLRPFAQTPRRKEYFLQQFSPANGGFGPALQMYKAMYANVQMESDKMLLKDSLVIDVPFLHAVCTGDAVSVPETMIAQAKAMNLVPKLKEVVIDSGHWCPMENPQEVAEQVRQFLLNELA</sequence>
<evidence type="ECO:0000313" key="3">
    <source>
        <dbReference type="Proteomes" id="UP000076874"/>
    </source>
</evidence>
<dbReference type="PANTHER" id="PTHR43798:SF33">
    <property type="entry name" value="HYDROLASE, PUTATIVE (AFU_ORTHOLOGUE AFUA_2G14860)-RELATED"/>
    <property type="match status" value="1"/>
</dbReference>
<dbReference type="OrthoDB" id="284184at2759"/>
<dbReference type="GO" id="GO:0047372">
    <property type="term" value="F:monoacylglycerol lipase activity"/>
    <property type="evidence" value="ECO:0007669"/>
    <property type="project" value="TreeGrafter"/>
</dbReference>
<dbReference type="GO" id="GO:0046464">
    <property type="term" value="P:acylglycerol catabolic process"/>
    <property type="evidence" value="ECO:0007669"/>
    <property type="project" value="TreeGrafter"/>
</dbReference>
<dbReference type="InterPro" id="IPR000073">
    <property type="entry name" value="AB_hydrolase_1"/>
</dbReference>
<organism evidence="2 3">
    <name type="scientific">Niveomyces insectorum RCEF 264</name>
    <dbReference type="NCBI Taxonomy" id="1081102"/>
    <lineage>
        <taxon>Eukaryota</taxon>
        <taxon>Fungi</taxon>
        <taxon>Dikarya</taxon>
        <taxon>Ascomycota</taxon>
        <taxon>Pezizomycotina</taxon>
        <taxon>Sordariomycetes</taxon>
        <taxon>Hypocreomycetidae</taxon>
        <taxon>Hypocreales</taxon>
        <taxon>Cordycipitaceae</taxon>
        <taxon>Niveomyces</taxon>
    </lineage>
</organism>
<dbReference type="Proteomes" id="UP000076874">
    <property type="component" value="Unassembled WGS sequence"/>
</dbReference>
<dbReference type="InterPro" id="IPR029058">
    <property type="entry name" value="AB_hydrolase_fold"/>
</dbReference>
<keyword evidence="2" id="KW-0378">Hydrolase</keyword>
<reference evidence="2 3" key="1">
    <citation type="journal article" date="2016" name="Genome Biol. Evol.">
        <title>Divergent and convergent evolution of fungal pathogenicity.</title>
        <authorList>
            <person name="Shang Y."/>
            <person name="Xiao G."/>
            <person name="Zheng P."/>
            <person name="Cen K."/>
            <person name="Zhan S."/>
            <person name="Wang C."/>
        </authorList>
    </citation>
    <scope>NUCLEOTIDE SEQUENCE [LARGE SCALE GENOMIC DNA]</scope>
    <source>
        <strain evidence="2 3">RCEF 264</strain>
    </source>
</reference>
<dbReference type="InterPro" id="IPR000639">
    <property type="entry name" value="Epox_hydrolase-like"/>
</dbReference>
<accession>A0A168AD21</accession>
<dbReference type="InterPro" id="IPR050266">
    <property type="entry name" value="AB_hydrolase_sf"/>
</dbReference>
<dbReference type="SUPFAM" id="SSF53474">
    <property type="entry name" value="alpha/beta-Hydrolases"/>
    <property type="match status" value="1"/>
</dbReference>